<dbReference type="EMBL" id="JACHJN010000002">
    <property type="protein sequence ID" value="MBB5954408.1"/>
    <property type="molecule type" value="Genomic_DNA"/>
</dbReference>
<feature type="transmembrane region" description="Helical" evidence="1">
    <location>
        <begin position="174"/>
        <end position="197"/>
    </location>
</feature>
<gene>
    <name evidence="2" type="ORF">FHS29_000978</name>
</gene>
<evidence type="ECO:0000313" key="3">
    <source>
        <dbReference type="Proteomes" id="UP000547510"/>
    </source>
</evidence>
<evidence type="ECO:0000313" key="2">
    <source>
        <dbReference type="EMBL" id="MBB5954408.1"/>
    </source>
</evidence>
<evidence type="ECO:0000256" key="1">
    <source>
        <dbReference type="SAM" id="Phobius"/>
    </source>
</evidence>
<dbReference type="AlphaFoldDB" id="A0A841CE16"/>
<dbReference type="RefSeq" id="WP_184688692.1">
    <property type="nucleotide sequence ID" value="NZ_JACHJN010000002.1"/>
</dbReference>
<name>A0A841CE16_9PSEU</name>
<feature type="transmembrane region" description="Helical" evidence="1">
    <location>
        <begin position="128"/>
        <end position="154"/>
    </location>
</feature>
<keyword evidence="1" id="KW-0472">Membrane</keyword>
<feature type="transmembrane region" description="Helical" evidence="1">
    <location>
        <begin position="256"/>
        <end position="279"/>
    </location>
</feature>
<feature type="transmembrane region" description="Helical" evidence="1">
    <location>
        <begin position="87"/>
        <end position="107"/>
    </location>
</feature>
<feature type="transmembrane region" description="Helical" evidence="1">
    <location>
        <begin position="54"/>
        <end position="75"/>
    </location>
</feature>
<organism evidence="2 3">
    <name type="scientific">Saccharothrix tamanrassetensis</name>
    <dbReference type="NCBI Taxonomy" id="1051531"/>
    <lineage>
        <taxon>Bacteria</taxon>
        <taxon>Bacillati</taxon>
        <taxon>Actinomycetota</taxon>
        <taxon>Actinomycetes</taxon>
        <taxon>Pseudonocardiales</taxon>
        <taxon>Pseudonocardiaceae</taxon>
        <taxon>Saccharothrix</taxon>
    </lineage>
</organism>
<keyword evidence="3" id="KW-1185">Reference proteome</keyword>
<accession>A0A841CE16</accession>
<feature type="transmembrane region" description="Helical" evidence="1">
    <location>
        <begin position="6"/>
        <end position="25"/>
    </location>
</feature>
<comment type="caution">
    <text evidence="2">The sequence shown here is derived from an EMBL/GenBank/DDBJ whole genome shotgun (WGS) entry which is preliminary data.</text>
</comment>
<proteinExistence type="predicted"/>
<dbReference type="Proteomes" id="UP000547510">
    <property type="component" value="Unassembled WGS sequence"/>
</dbReference>
<feature type="transmembrane region" description="Helical" evidence="1">
    <location>
        <begin position="218"/>
        <end position="236"/>
    </location>
</feature>
<reference evidence="2 3" key="1">
    <citation type="submission" date="2020-08" db="EMBL/GenBank/DDBJ databases">
        <title>Genomic Encyclopedia of Type Strains, Phase III (KMG-III): the genomes of soil and plant-associated and newly described type strains.</title>
        <authorList>
            <person name="Whitman W."/>
        </authorList>
    </citation>
    <scope>NUCLEOTIDE SEQUENCE [LARGE SCALE GENOMIC DNA]</scope>
    <source>
        <strain evidence="2 3">CECT 8640</strain>
    </source>
</reference>
<sequence length="295" mass="31550">MGTVLLYGLIGLAVLLVLWPTRSVAARFLRRWGVEDPTEEQGSHALRYLRDRRLLYLLVFLLAAPVATAVAGLLDLPTPETSGFRDLLAPGIVALLIGEVIAALRPVRGLRVAALSRRRWRDLVPRWAMSLFSALTALAVLFASAALSAQPWALTTVSAERFTDHFRAEIARPVGVVVLVGAALGLMAVLGVVRLAVRRGSVADPEVDAVLRMRSARVAVGIGMAWMAWMVTIANGRLSSLYSLSNPSGSGPGWMGVVPVIDSGGLFVLLAAVVGWIWVANPPRRTPANAVEAGR</sequence>
<protein>
    <submittedName>
        <fullName evidence="2">Uncharacterized protein</fullName>
    </submittedName>
</protein>
<keyword evidence="1" id="KW-0812">Transmembrane</keyword>
<keyword evidence="1" id="KW-1133">Transmembrane helix</keyword>